<dbReference type="AlphaFoldDB" id="A0A182N621"/>
<name>A0A182N621_9DIPT</name>
<sequence>MSDSDSSEDEANARLLSAVDTSFLSESLYKPTEASEITDAVEQRNGDVPESDPSAVSAPKSNRYLPEDESIFHSDLNVSQAMQKHTAQKISKLLASVIEFDETVATKKPSRPKGKSTTGVKLLAGFDEVIDLHPEPLPPAPTKKPKLTHRRKLDDEEEPTAAQKVSASLCIPATFPNEVKNWTGPRKRSKEFKYKQKKDGTLVEKCNPFANEFTKARNANMWHESKIRKFKKTISKQPVDA</sequence>
<feature type="region of interest" description="Disordered" evidence="1">
    <location>
        <begin position="30"/>
        <end position="68"/>
    </location>
</feature>
<accession>A0A182N621</accession>
<reference evidence="2" key="2">
    <citation type="submission" date="2020-05" db="UniProtKB">
        <authorList>
            <consortium name="EnsemblMetazoa"/>
        </authorList>
    </citation>
    <scope>IDENTIFICATION</scope>
    <source>
        <strain evidence="2">WRAIR2</strain>
    </source>
</reference>
<keyword evidence="3" id="KW-1185">Reference proteome</keyword>
<feature type="region of interest" description="Disordered" evidence="1">
    <location>
        <begin position="133"/>
        <end position="167"/>
    </location>
</feature>
<evidence type="ECO:0000256" key="1">
    <source>
        <dbReference type="SAM" id="MobiDB-lite"/>
    </source>
</evidence>
<proteinExistence type="predicted"/>
<dbReference type="EnsemblMetazoa" id="ADIR003092-RA">
    <property type="protein sequence ID" value="ADIR003092-PA"/>
    <property type="gene ID" value="ADIR003092"/>
</dbReference>
<protein>
    <submittedName>
        <fullName evidence="2">Uncharacterized protein</fullName>
    </submittedName>
</protein>
<evidence type="ECO:0000313" key="3">
    <source>
        <dbReference type="Proteomes" id="UP000075884"/>
    </source>
</evidence>
<dbReference type="VEuPathDB" id="VectorBase:ADIR003092"/>
<reference evidence="3" key="1">
    <citation type="submission" date="2013-03" db="EMBL/GenBank/DDBJ databases">
        <title>The Genome Sequence of Anopheles dirus WRAIR2.</title>
        <authorList>
            <consortium name="The Broad Institute Genomics Platform"/>
            <person name="Neafsey D.E."/>
            <person name="Walton C."/>
            <person name="Walker B."/>
            <person name="Young S.K."/>
            <person name="Zeng Q."/>
            <person name="Gargeya S."/>
            <person name="Fitzgerald M."/>
            <person name="Haas B."/>
            <person name="Abouelleil A."/>
            <person name="Allen A.W."/>
            <person name="Alvarado L."/>
            <person name="Arachchi H.M."/>
            <person name="Berlin A.M."/>
            <person name="Chapman S.B."/>
            <person name="Gainer-Dewar J."/>
            <person name="Goldberg J."/>
            <person name="Griggs A."/>
            <person name="Gujja S."/>
            <person name="Hansen M."/>
            <person name="Howarth C."/>
            <person name="Imamovic A."/>
            <person name="Ireland A."/>
            <person name="Larimer J."/>
            <person name="McCowan C."/>
            <person name="Murphy C."/>
            <person name="Pearson M."/>
            <person name="Poon T.W."/>
            <person name="Priest M."/>
            <person name="Roberts A."/>
            <person name="Saif S."/>
            <person name="Shea T."/>
            <person name="Sisk P."/>
            <person name="Sykes S."/>
            <person name="Wortman J."/>
            <person name="Nusbaum C."/>
            <person name="Birren B."/>
        </authorList>
    </citation>
    <scope>NUCLEOTIDE SEQUENCE [LARGE SCALE GENOMIC DNA]</scope>
    <source>
        <strain evidence="3">WRAIR2</strain>
    </source>
</reference>
<dbReference type="Proteomes" id="UP000075884">
    <property type="component" value="Unassembled WGS sequence"/>
</dbReference>
<dbReference type="STRING" id="7168.A0A182N621"/>
<evidence type="ECO:0000313" key="2">
    <source>
        <dbReference type="EnsemblMetazoa" id="ADIR003092-PA"/>
    </source>
</evidence>
<organism evidence="2 3">
    <name type="scientific">Anopheles dirus</name>
    <dbReference type="NCBI Taxonomy" id="7168"/>
    <lineage>
        <taxon>Eukaryota</taxon>
        <taxon>Metazoa</taxon>
        <taxon>Ecdysozoa</taxon>
        <taxon>Arthropoda</taxon>
        <taxon>Hexapoda</taxon>
        <taxon>Insecta</taxon>
        <taxon>Pterygota</taxon>
        <taxon>Neoptera</taxon>
        <taxon>Endopterygota</taxon>
        <taxon>Diptera</taxon>
        <taxon>Nematocera</taxon>
        <taxon>Culicoidea</taxon>
        <taxon>Culicidae</taxon>
        <taxon>Anophelinae</taxon>
        <taxon>Anopheles</taxon>
    </lineage>
</organism>